<evidence type="ECO:0000256" key="4">
    <source>
        <dbReference type="SAM" id="MobiDB-lite"/>
    </source>
</evidence>
<feature type="compositionally biased region" description="Basic and acidic residues" evidence="4">
    <location>
        <begin position="58"/>
        <end position="69"/>
    </location>
</feature>
<keyword evidence="6" id="KW-0645">Protease</keyword>
<dbReference type="GO" id="GO:0019243">
    <property type="term" value="P:methylglyoxal catabolic process to D-lactate via S-lactoyl-glutathione"/>
    <property type="evidence" value="ECO:0007669"/>
    <property type="project" value="TreeGrafter"/>
</dbReference>
<feature type="domain" description="DJ-1/PfpI" evidence="5">
    <location>
        <begin position="26"/>
        <end position="223"/>
    </location>
</feature>
<dbReference type="InterPro" id="IPR002818">
    <property type="entry name" value="DJ-1/PfpI"/>
</dbReference>
<reference evidence="6 7" key="1">
    <citation type="submission" date="2017-06" db="EMBL/GenBank/DDBJ databases">
        <authorList>
            <person name="Kim H.J."/>
            <person name="Triplett B.A."/>
        </authorList>
    </citation>
    <scope>NUCLEOTIDE SEQUENCE [LARGE SCALE GENOMIC DNA]</scope>
    <source>
        <strain evidence="6 7">DSM 29339</strain>
    </source>
</reference>
<dbReference type="InterPro" id="IPR029062">
    <property type="entry name" value="Class_I_gatase-like"/>
</dbReference>
<dbReference type="GO" id="GO:0005737">
    <property type="term" value="C:cytoplasm"/>
    <property type="evidence" value="ECO:0007669"/>
    <property type="project" value="TreeGrafter"/>
</dbReference>
<comment type="similarity">
    <text evidence="3">Belongs to the peptidase C56 family. HSP31-like subfamily.</text>
</comment>
<accession>A0A239L9X9</accession>
<feature type="region of interest" description="Disordered" evidence="4">
    <location>
        <begin position="50"/>
        <end position="69"/>
    </location>
</feature>
<dbReference type="GO" id="GO:0008233">
    <property type="term" value="F:peptidase activity"/>
    <property type="evidence" value="ECO:0007669"/>
    <property type="project" value="UniProtKB-KW"/>
</dbReference>
<evidence type="ECO:0000259" key="5">
    <source>
        <dbReference type="Pfam" id="PF01965"/>
    </source>
</evidence>
<evidence type="ECO:0000256" key="3">
    <source>
        <dbReference type="ARBA" id="ARBA00038493"/>
    </source>
</evidence>
<dbReference type="AlphaFoldDB" id="A0A239L9X9"/>
<dbReference type="OrthoDB" id="9792284at2"/>
<organism evidence="6 7">
    <name type="scientific">Tropicimonas sediminicola</name>
    <dbReference type="NCBI Taxonomy" id="1031541"/>
    <lineage>
        <taxon>Bacteria</taxon>
        <taxon>Pseudomonadati</taxon>
        <taxon>Pseudomonadota</taxon>
        <taxon>Alphaproteobacteria</taxon>
        <taxon>Rhodobacterales</taxon>
        <taxon>Roseobacteraceae</taxon>
        <taxon>Tropicimonas</taxon>
    </lineage>
</organism>
<keyword evidence="2" id="KW-0456">Lyase</keyword>
<dbReference type="CDD" id="cd03141">
    <property type="entry name" value="GATase1_Hsp31_like"/>
    <property type="match status" value="1"/>
</dbReference>
<dbReference type="GO" id="GO:0019172">
    <property type="term" value="F:glyoxalase III activity"/>
    <property type="evidence" value="ECO:0007669"/>
    <property type="project" value="TreeGrafter"/>
</dbReference>
<dbReference type="PANTHER" id="PTHR48094:SF11">
    <property type="entry name" value="GLUTATHIONE-INDEPENDENT GLYOXALASE HSP31-RELATED"/>
    <property type="match status" value="1"/>
</dbReference>
<dbReference type="GO" id="GO:0006508">
    <property type="term" value="P:proteolysis"/>
    <property type="evidence" value="ECO:0007669"/>
    <property type="project" value="UniProtKB-KW"/>
</dbReference>
<protein>
    <submittedName>
        <fullName evidence="6">Putative intracellular protease/amidase</fullName>
    </submittedName>
</protein>
<dbReference type="EMBL" id="FZOY01000009">
    <property type="protein sequence ID" value="SNT26663.1"/>
    <property type="molecule type" value="Genomic_DNA"/>
</dbReference>
<dbReference type="RefSeq" id="WP_089234788.1">
    <property type="nucleotide sequence ID" value="NZ_FZOY01000009.1"/>
</dbReference>
<dbReference type="InterPro" id="IPR050325">
    <property type="entry name" value="Prot/Nucl_acid_deglycase"/>
</dbReference>
<keyword evidence="1" id="KW-0346">Stress response</keyword>
<evidence type="ECO:0000256" key="1">
    <source>
        <dbReference type="ARBA" id="ARBA00023016"/>
    </source>
</evidence>
<sequence length="226" mass="23786">MKKILILSTAHADLGDTGNKTGVWMEELATPYYALKDGGHDVTVATIGGAPIPVDPNSEPKGDDAADSARRFADDPEAMAVLKRPQKLSDQSPQDFDAVFIPGGHGAVWDLASSDEVARFLSDTWAGGKLLASVCHGPAALVGVEAEGEPLVKGRKVSAFTDSEEEGTGLKDVVPFLLETRLRELGADFQPGPDWQPKAVADGGLITGQNPMSSEAVAKLLMEHLG</sequence>
<evidence type="ECO:0000313" key="7">
    <source>
        <dbReference type="Proteomes" id="UP000198426"/>
    </source>
</evidence>
<dbReference type="SUPFAM" id="SSF52317">
    <property type="entry name" value="Class I glutamine amidotransferase-like"/>
    <property type="match status" value="1"/>
</dbReference>
<name>A0A239L9X9_9RHOB</name>
<keyword evidence="6" id="KW-0378">Hydrolase</keyword>
<dbReference type="PANTHER" id="PTHR48094">
    <property type="entry name" value="PROTEIN/NUCLEIC ACID DEGLYCASE DJ-1-RELATED"/>
    <property type="match status" value="1"/>
</dbReference>
<dbReference type="Pfam" id="PF01965">
    <property type="entry name" value="DJ-1_PfpI"/>
    <property type="match status" value="1"/>
</dbReference>
<proteinExistence type="inferred from homology"/>
<keyword evidence="7" id="KW-1185">Reference proteome</keyword>
<evidence type="ECO:0000256" key="2">
    <source>
        <dbReference type="ARBA" id="ARBA00023239"/>
    </source>
</evidence>
<dbReference type="Gene3D" id="3.40.50.880">
    <property type="match status" value="1"/>
</dbReference>
<dbReference type="Proteomes" id="UP000198426">
    <property type="component" value="Unassembled WGS sequence"/>
</dbReference>
<gene>
    <name evidence="6" type="ORF">SAMN05421757_10933</name>
</gene>
<evidence type="ECO:0000313" key="6">
    <source>
        <dbReference type="EMBL" id="SNT26663.1"/>
    </source>
</evidence>